<feature type="compositionally biased region" description="Basic residues" evidence="9">
    <location>
        <begin position="753"/>
        <end position="769"/>
    </location>
</feature>
<evidence type="ECO:0000256" key="2">
    <source>
        <dbReference type="ARBA" id="ARBA00010077"/>
    </source>
</evidence>
<comment type="caution">
    <text evidence="10">The sequence shown here is derived from an EMBL/GenBank/DDBJ whole genome shotgun (WGS) entry which is preliminary data.</text>
</comment>
<proteinExistence type="inferred from homology"/>
<feature type="region of interest" description="Disordered" evidence="9">
    <location>
        <begin position="726"/>
        <end position="782"/>
    </location>
</feature>
<keyword evidence="8" id="KW-0175">Coiled coil</keyword>
<evidence type="ECO:0000313" key="10">
    <source>
        <dbReference type="EMBL" id="KAK9141683.1"/>
    </source>
</evidence>
<dbReference type="GO" id="GO:0042254">
    <property type="term" value="P:ribosome biogenesis"/>
    <property type="evidence" value="ECO:0007669"/>
    <property type="project" value="UniProtKB-KW"/>
</dbReference>
<evidence type="ECO:0000256" key="3">
    <source>
        <dbReference type="ARBA" id="ARBA00010322"/>
    </source>
</evidence>
<dbReference type="AlphaFoldDB" id="A0AAP0PE42"/>
<dbReference type="InterPro" id="IPR007023">
    <property type="entry name" value="Ribosom_reg"/>
</dbReference>
<comment type="similarity">
    <text evidence="3">Belongs to the AFG1 ATPase family.</text>
</comment>
<evidence type="ECO:0000256" key="6">
    <source>
        <dbReference type="ARBA" id="ARBA00022840"/>
    </source>
</evidence>
<evidence type="ECO:0000256" key="5">
    <source>
        <dbReference type="ARBA" id="ARBA00022741"/>
    </source>
</evidence>
<evidence type="ECO:0000256" key="1">
    <source>
        <dbReference type="ARBA" id="ARBA00004123"/>
    </source>
</evidence>
<feature type="coiled-coil region" evidence="8">
    <location>
        <begin position="66"/>
        <end position="114"/>
    </location>
</feature>
<keyword evidence="6" id="KW-0067">ATP-binding</keyword>
<dbReference type="Proteomes" id="UP001420932">
    <property type="component" value="Unassembled WGS sequence"/>
</dbReference>
<organism evidence="10 11">
    <name type="scientific">Stephania yunnanensis</name>
    <dbReference type="NCBI Taxonomy" id="152371"/>
    <lineage>
        <taxon>Eukaryota</taxon>
        <taxon>Viridiplantae</taxon>
        <taxon>Streptophyta</taxon>
        <taxon>Embryophyta</taxon>
        <taxon>Tracheophyta</taxon>
        <taxon>Spermatophyta</taxon>
        <taxon>Magnoliopsida</taxon>
        <taxon>Ranunculales</taxon>
        <taxon>Menispermaceae</taxon>
        <taxon>Menispermoideae</taxon>
        <taxon>Cissampelideae</taxon>
        <taxon>Stephania</taxon>
    </lineage>
</organism>
<keyword evidence="5" id="KW-0547">Nucleotide-binding</keyword>
<feature type="region of interest" description="Disordered" evidence="9">
    <location>
        <begin position="514"/>
        <end position="533"/>
    </location>
</feature>
<comment type="similarity">
    <text evidence="2">Belongs to the RRS1 family.</text>
</comment>
<keyword evidence="7" id="KW-0539">Nucleus</keyword>
<comment type="subcellular location">
    <subcellularLocation>
        <location evidence="1">Nucleus</location>
    </subcellularLocation>
</comment>
<reference evidence="10 11" key="1">
    <citation type="submission" date="2024-01" db="EMBL/GenBank/DDBJ databases">
        <title>Genome assemblies of Stephania.</title>
        <authorList>
            <person name="Yang L."/>
        </authorList>
    </citation>
    <scope>NUCLEOTIDE SEQUENCE [LARGE SCALE GENOMIC DNA]</scope>
    <source>
        <strain evidence="10">YNDBR</strain>
        <tissue evidence="10">Leaf</tissue>
    </source>
</reference>
<dbReference type="GO" id="GO:0005524">
    <property type="term" value="F:ATP binding"/>
    <property type="evidence" value="ECO:0007669"/>
    <property type="project" value="UniProtKB-KW"/>
</dbReference>
<keyword evidence="4" id="KW-0690">Ribosome biogenesis</keyword>
<dbReference type="NCBIfam" id="NF040713">
    <property type="entry name" value="ZapE"/>
    <property type="match status" value="1"/>
</dbReference>
<feature type="region of interest" description="Disordered" evidence="9">
    <location>
        <begin position="663"/>
        <end position="684"/>
    </location>
</feature>
<dbReference type="InterPro" id="IPR005654">
    <property type="entry name" value="ATPase_AFG1-like"/>
</dbReference>
<accession>A0AAP0PE42</accession>
<keyword evidence="11" id="KW-1185">Reference proteome</keyword>
<dbReference type="GO" id="GO:0005634">
    <property type="term" value="C:nucleus"/>
    <property type="evidence" value="ECO:0007669"/>
    <property type="project" value="UniProtKB-SubCell"/>
</dbReference>
<evidence type="ECO:0000313" key="11">
    <source>
        <dbReference type="Proteomes" id="UP001420932"/>
    </source>
</evidence>
<evidence type="ECO:0000256" key="7">
    <source>
        <dbReference type="ARBA" id="ARBA00023242"/>
    </source>
</evidence>
<evidence type="ECO:0000256" key="9">
    <source>
        <dbReference type="SAM" id="MobiDB-lite"/>
    </source>
</evidence>
<gene>
    <name evidence="10" type="ORF">Syun_011083</name>
</gene>
<dbReference type="FunFam" id="3.40.50.300:FF:001040">
    <property type="entry name" value="AFG1-like ATPase isoform C"/>
    <property type="match status" value="1"/>
</dbReference>
<evidence type="ECO:0000256" key="8">
    <source>
        <dbReference type="SAM" id="Coils"/>
    </source>
</evidence>
<dbReference type="GO" id="GO:0016887">
    <property type="term" value="F:ATP hydrolysis activity"/>
    <property type="evidence" value="ECO:0007669"/>
    <property type="project" value="InterPro"/>
</dbReference>
<evidence type="ECO:0008006" key="12">
    <source>
        <dbReference type="Google" id="ProtNLM"/>
    </source>
</evidence>
<dbReference type="PANTHER" id="PTHR12169">
    <property type="entry name" value="ATPASE N2B"/>
    <property type="match status" value="1"/>
</dbReference>
<feature type="compositionally biased region" description="Basic and acidic residues" evidence="9">
    <location>
        <begin position="585"/>
        <end position="596"/>
    </location>
</feature>
<dbReference type="InterPro" id="IPR027417">
    <property type="entry name" value="P-loop_NTPase"/>
</dbReference>
<dbReference type="Pfam" id="PF04939">
    <property type="entry name" value="RRS1"/>
    <property type="match status" value="1"/>
</dbReference>
<name>A0AAP0PE42_9MAGN</name>
<evidence type="ECO:0000256" key="4">
    <source>
        <dbReference type="ARBA" id="ARBA00022517"/>
    </source>
</evidence>
<feature type="region of interest" description="Disordered" evidence="9">
    <location>
        <begin position="585"/>
        <end position="607"/>
    </location>
</feature>
<feature type="compositionally biased region" description="Basic and acidic residues" evidence="9">
    <location>
        <begin position="667"/>
        <end position="678"/>
    </location>
</feature>
<dbReference type="EMBL" id="JBBNAF010000005">
    <property type="protein sequence ID" value="KAK9141683.1"/>
    <property type="molecule type" value="Genomic_DNA"/>
</dbReference>
<protein>
    <recommendedName>
        <fullName evidence="12">Ribosome biogenesis regulatory protein homolog</fullName>
    </recommendedName>
</protein>
<dbReference type="Gene3D" id="3.40.50.300">
    <property type="entry name" value="P-loop containing nucleotide triphosphate hydrolases"/>
    <property type="match status" value="1"/>
</dbReference>
<dbReference type="GO" id="GO:0005739">
    <property type="term" value="C:mitochondrion"/>
    <property type="evidence" value="ECO:0007669"/>
    <property type="project" value="TreeGrafter"/>
</dbReference>
<dbReference type="PANTHER" id="PTHR12169:SF6">
    <property type="entry name" value="AFG1-LIKE ATPASE"/>
    <property type="match status" value="1"/>
</dbReference>
<dbReference type="SUPFAM" id="SSF52540">
    <property type="entry name" value="P-loop containing nucleoside triphosphate hydrolases"/>
    <property type="match status" value="1"/>
</dbReference>
<sequence length="782" mass="88773">MKRFSSFPFTVFSEFLRRKVTPIASQRHSVRLYCADPQISPSKRAGPLTLYKSLVNQGKLQYDPDQERVALELESLIGRLEQYQNDMEEYHVKLAVWEKNREDEQRKLLTEEAEIRQKDGVLTAVNKRRNTLVEKWIIRKKNDSVEPGVGKWVSYLNRERKLDSIVGRRPVAPAAPKGLYLYGNVGSGKTMLMDMFYSATEGIVNHRRRFHFHEAMLEINQQMHSIWKNQVQEKFVQSSVSSWIMNLPFDTKVKEWIASEERYKHEMQVKNILPAVADKFLVDREVGQKGASILCFDEIQTVDVFAIVALSGILSRLLSTGTVLVATSNKAPNDLNQDGMQRDIFLELVKKLGEHCQNVLIGSEIDYRRLVAKGTVDKTHYFWPLDDHSSQEFEKTWSEITKASDGDVISKTIPVGAADYIAIARNYHTVFISDIPVMSMRIRDKHKEVLVQVVPHQGLQQYYLVKKRCLHFAELEELVKTCLERGTQVVQVIANNLFNLPSTADPDGPLVQLPPPTTKLPREKHLPKPKPPTKWEEFAKKKGIKNRKKDKIVYDEQTGSWKRRHGYDRVNDDKDVPIIEAKMTDEPGEDPFAKRQADKKKKVDKQEKNRLQNLKQAAKVGALPSHVQLAATALPIVGPKTASKKVNKDELENIAGMAATATASGGKFDKKLPGEKPAKHPGKYRKFLPVAEGKGMGSLEQQQTEKVLNMLISKHSHEMLDVGKAVTMFNVKKEKKRRNKNMKEKSSSTSSKLKSKKKSFKKSSSKKGSSKGGSSSKKGHSK</sequence>
<dbReference type="Pfam" id="PF03969">
    <property type="entry name" value="AFG1_ATPase"/>
    <property type="match status" value="1"/>
</dbReference>